<dbReference type="InterPro" id="IPR002656">
    <property type="entry name" value="Acyl_transf_3_dom"/>
</dbReference>
<feature type="transmembrane region" description="Helical" evidence="1">
    <location>
        <begin position="31"/>
        <end position="51"/>
    </location>
</feature>
<sequence length="636" mass="73147">MQFRKDINGLRAIAVIAVVLFHFNASWMPGGFAGVDVFFVISGFLMTRIIFGGIEQENFSLLKFYVARANRIIPALAALCLVLLIFGWFYLTPLDYKILGKHAGSSMVFLSNIISWQDSGYFDVTSKEKWLLHTWSLSAEWQFYIIYPLVLFAMQKFISIKTMKATILFGTAIGFIFCIIATYKWPDASYYLLPTRAWEMMFGGVAYLYPFTLQDKRKKLVERVGLIFIMSSYLLISKGTPWPGYLAIFPVLGTFLVIQAQRKDSLITNNVIFQKLGSWSYSIYLWHWPLVVAIYYFSLNEVFIYIGIALSLLLGFLSNKYIENIKFRNNFNDEFSYLKCKPIYMSLIIGLLGFFTYILQGIDTRFDVNSEFKVIKKELLMPLRGNGYCFYYFGDDTIADEKIGANCYLGIQGKTSNTLLFGDSYAGHYDPFFDDVFKANNASFQSIVTSWCNASFTDNFVPSKTHAAYKQCLMNRKYLKDNIHKYKNIILAGSWDSVLGKGFFKDIEQVIDKSAKLGINVFIMAAPYRYQKNPLKEFYESIYLGDSFDINTMVGNDILMTKANLLLKKLSEKYVNVYFIDRSLLYETKNTFDVNGMTVPYSLDGAHISILGSKYSAKYFMGQDKYNEIMSKFNFD</sequence>
<dbReference type="PANTHER" id="PTHR23028:SF53">
    <property type="entry name" value="ACYL_TRANSF_3 DOMAIN-CONTAINING PROTEIN"/>
    <property type="match status" value="1"/>
</dbReference>
<feature type="domain" description="SGNH" evidence="3">
    <location>
        <begin position="402"/>
        <end position="620"/>
    </location>
</feature>
<gene>
    <name evidence="4" type="ORF">ESZ26_12570</name>
    <name evidence="5" type="ORF">ESZ27_18520</name>
</gene>
<protein>
    <submittedName>
        <fullName evidence="5">Acyltransferase</fullName>
    </submittedName>
</protein>
<reference evidence="5 7" key="1">
    <citation type="submission" date="2019-07" db="EMBL/GenBank/DDBJ databases">
        <title>Genomes of sea-ice associated Colwellia species.</title>
        <authorList>
            <person name="Bowman J.P."/>
        </authorList>
    </citation>
    <scope>NUCLEOTIDE SEQUENCE [LARGE SCALE GENOMIC DNA]</scope>
    <source>
        <strain evidence="4 6">ACAM 607</strain>
        <strain evidence="5 7">IC036</strain>
    </source>
</reference>
<feature type="transmembrane region" description="Helical" evidence="1">
    <location>
        <begin position="189"/>
        <end position="208"/>
    </location>
</feature>
<dbReference type="Proteomes" id="UP000321917">
    <property type="component" value="Unassembled WGS sequence"/>
</dbReference>
<comment type="caution">
    <text evidence="5">The sequence shown here is derived from an EMBL/GenBank/DDBJ whole genome shotgun (WGS) entry which is preliminary data.</text>
</comment>
<feature type="transmembrane region" description="Helical" evidence="1">
    <location>
        <begin position="141"/>
        <end position="158"/>
    </location>
</feature>
<feature type="transmembrane region" description="Helical" evidence="1">
    <location>
        <begin position="343"/>
        <end position="362"/>
    </location>
</feature>
<keyword evidence="6" id="KW-1185">Reference proteome</keyword>
<dbReference type="InterPro" id="IPR050879">
    <property type="entry name" value="Acyltransferase_3"/>
</dbReference>
<evidence type="ECO:0000313" key="5">
    <source>
        <dbReference type="EMBL" id="TWX62738.1"/>
    </source>
</evidence>
<keyword evidence="5" id="KW-0808">Transferase</keyword>
<dbReference type="Pfam" id="PF01757">
    <property type="entry name" value="Acyl_transf_3"/>
    <property type="match status" value="1"/>
</dbReference>
<feature type="domain" description="Acyltransferase 3" evidence="2">
    <location>
        <begin position="5"/>
        <end position="317"/>
    </location>
</feature>
<dbReference type="EMBL" id="VOLR01000016">
    <property type="protein sequence ID" value="TWX58322.1"/>
    <property type="molecule type" value="Genomic_DNA"/>
</dbReference>
<accession>A0A5C6Q2C7</accession>
<keyword evidence="5" id="KW-0012">Acyltransferase</keyword>
<evidence type="ECO:0000259" key="2">
    <source>
        <dbReference type="Pfam" id="PF01757"/>
    </source>
</evidence>
<dbReference type="InterPro" id="IPR043968">
    <property type="entry name" value="SGNH"/>
</dbReference>
<dbReference type="OrthoDB" id="9767863at2"/>
<feature type="transmembrane region" description="Helical" evidence="1">
    <location>
        <begin position="7"/>
        <end position="25"/>
    </location>
</feature>
<evidence type="ECO:0000313" key="6">
    <source>
        <dbReference type="Proteomes" id="UP000321525"/>
    </source>
</evidence>
<proteinExistence type="predicted"/>
<name>A0A5C6Q2C7_9GAMM</name>
<feature type="transmembrane region" description="Helical" evidence="1">
    <location>
        <begin position="72"/>
        <end position="91"/>
    </location>
</feature>
<dbReference type="EMBL" id="VOLQ01000067">
    <property type="protein sequence ID" value="TWX62738.1"/>
    <property type="molecule type" value="Genomic_DNA"/>
</dbReference>
<dbReference type="Proteomes" id="UP000321525">
    <property type="component" value="Unassembled WGS sequence"/>
</dbReference>
<feature type="transmembrane region" description="Helical" evidence="1">
    <location>
        <begin position="165"/>
        <end position="183"/>
    </location>
</feature>
<evidence type="ECO:0000256" key="1">
    <source>
        <dbReference type="SAM" id="Phobius"/>
    </source>
</evidence>
<dbReference type="GO" id="GO:0016747">
    <property type="term" value="F:acyltransferase activity, transferring groups other than amino-acyl groups"/>
    <property type="evidence" value="ECO:0007669"/>
    <property type="project" value="InterPro"/>
</dbReference>
<organism evidence="5 7">
    <name type="scientific">Colwellia hornerae</name>
    <dbReference type="NCBI Taxonomy" id="89402"/>
    <lineage>
        <taxon>Bacteria</taxon>
        <taxon>Pseudomonadati</taxon>
        <taxon>Pseudomonadota</taxon>
        <taxon>Gammaproteobacteria</taxon>
        <taxon>Alteromonadales</taxon>
        <taxon>Colwelliaceae</taxon>
        <taxon>Colwellia</taxon>
    </lineage>
</organism>
<feature type="transmembrane region" description="Helical" evidence="1">
    <location>
        <begin position="220"/>
        <end position="236"/>
    </location>
</feature>
<keyword evidence="1" id="KW-0812">Transmembrane</keyword>
<dbReference type="PANTHER" id="PTHR23028">
    <property type="entry name" value="ACETYLTRANSFERASE"/>
    <property type="match status" value="1"/>
</dbReference>
<keyword evidence="1" id="KW-1133">Transmembrane helix</keyword>
<dbReference type="GO" id="GO:0016020">
    <property type="term" value="C:membrane"/>
    <property type="evidence" value="ECO:0007669"/>
    <property type="project" value="TreeGrafter"/>
</dbReference>
<feature type="transmembrane region" description="Helical" evidence="1">
    <location>
        <begin position="303"/>
        <end position="322"/>
    </location>
</feature>
<dbReference type="RefSeq" id="WP_146799836.1">
    <property type="nucleotide sequence ID" value="NZ_VOLP01000015.1"/>
</dbReference>
<keyword evidence="1" id="KW-0472">Membrane</keyword>
<dbReference type="GO" id="GO:0009103">
    <property type="term" value="P:lipopolysaccharide biosynthetic process"/>
    <property type="evidence" value="ECO:0007669"/>
    <property type="project" value="TreeGrafter"/>
</dbReference>
<dbReference type="AlphaFoldDB" id="A0A5C6Q2C7"/>
<dbReference type="Pfam" id="PF19040">
    <property type="entry name" value="SGNH"/>
    <property type="match status" value="1"/>
</dbReference>
<evidence type="ECO:0000313" key="4">
    <source>
        <dbReference type="EMBL" id="TWX58322.1"/>
    </source>
</evidence>
<evidence type="ECO:0000259" key="3">
    <source>
        <dbReference type="Pfam" id="PF19040"/>
    </source>
</evidence>
<evidence type="ECO:0000313" key="7">
    <source>
        <dbReference type="Proteomes" id="UP000321917"/>
    </source>
</evidence>
<feature type="transmembrane region" description="Helical" evidence="1">
    <location>
        <begin position="242"/>
        <end position="258"/>
    </location>
</feature>
<feature type="transmembrane region" description="Helical" evidence="1">
    <location>
        <begin position="279"/>
        <end position="297"/>
    </location>
</feature>